<dbReference type="PANTHER" id="PTHR46796">
    <property type="entry name" value="HTH-TYPE TRANSCRIPTIONAL ACTIVATOR RHAS-RELATED"/>
    <property type="match status" value="1"/>
</dbReference>
<reference evidence="5 6" key="1">
    <citation type="submission" date="2024-06" db="EMBL/GenBank/DDBJ databases">
        <authorList>
            <person name="Kim D.-U."/>
        </authorList>
    </citation>
    <scope>NUCLEOTIDE SEQUENCE [LARGE SCALE GENOMIC DNA]</scope>
    <source>
        <strain evidence="5 6">KACC15460</strain>
    </source>
</reference>
<evidence type="ECO:0000313" key="5">
    <source>
        <dbReference type="EMBL" id="MET2830974.1"/>
    </source>
</evidence>
<dbReference type="InterPro" id="IPR050204">
    <property type="entry name" value="AraC_XylS_family_regulators"/>
</dbReference>
<dbReference type="InterPro" id="IPR018062">
    <property type="entry name" value="HTH_AraC-typ_CS"/>
</dbReference>
<accession>A0ABV2DM75</accession>
<feature type="domain" description="HTH araC/xylS-type" evidence="4">
    <location>
        <begin position="234"/>
        <end position="332"/>
    </location>
</feature>
<dbReference type="SMART" id="SM00342">
    <property type="entry name" value="HTH_ARAC"/>
    <property type="match status" value="1"/>
</dbReference>
<dbReference type="InterPro" id="IPR018060">
    <property type="entry name" value="HTH_AraC"/>
</dbReference>
<sequence length="334" mass="37344">MKTNGGHIFCRACHIRQLGTLPGICCKQPKAVCAMEMKALADSQTWPFQYSKAITADSGRLGWKGLRAFACNFDTARSPLCVPDDPDYLTVEINTALSANVKYQFGDRASSEVVWGPGDIWIYSNTERSKFVWDSPHSTVVFLLPFLRLKQLMMEGLDTGIRYPVMLAGIYKTDARLRSLLQLIAADMMGPETNGNVYIRSLVDATLVHLAKNYITENESIASGQEHLSLAQLEKVRKYVVDHVDMPLSVAGLAEAAGVKPFEFPRAFRTATGITPYQYVLKERIEWAEHLLRTSDLSLAEISFTVGFSSQSHFTRTFRKQKSVTPQSYRIAVS</sequence>
<protein>
    <submittedName>
        <fullName evidence="5">AraC family transcriptional regulator</fullName>
    </submittedName>
</protein>
<name>A0ABV2DM75_9HYPH</name>
<dbReference type="PROSITE" id="PS01124">
    <property type="entry name" value="HTH_ARAC_FAMILY_2"/>
    <property type="match status" value="1"/>
</dbReference>
<proteinExistence type="predicted"/>
<organism evidence="5 6">
    <name type="scientific">Mesorhizobium shangrilense</name>
    <dbReference type="NCBI Taxonomy" id="460060"/>
    <lineage>
        <taxon>Bacteria</taxon>
        <taxon>Pseudomonadati</taxon>
        <taxon>Pseudomonadota</taxon>
        <taxon>Alphaproteobacteria</taxon>
        <taxon>Hyphomicrobiales</taxon>
        <taxon>Phyllobacteriaceae</taxon>
        <taxon>Mesorhizobium</taxon>
    </lineage>
</organism>
<gene>
    <name evidence="5" type="ORF">ABVQ20_28715</name>
</gene>
<comment type="caution">
    <text evidence="5">The sequence shown here is derived from an EMBL/GenBank/DDBJ whole genome shotgun (WGS) entry which is preliminary data.</text>
</comment>
<dbReference type="Gene3D" id="1.10.10.60">
    <property type="entry name" value="Homeodomain-like"/>
    <property type="match status" value="2"/>
</dbReference>
<keyword evidence="1" id="KW-0805">Transcription regulation</keyword>
<dbReference type="PRINTS" id="PR00032">
    <property type="entry name" value="HTHARAC"/>
</dbReference>
<keyword evidence="2" id="KW-0238">DNA-binding</keyword>
<dbReference type="InterPro" id="IPR020449">
    <property type="entry name" value="Tscrpt_reg_AraC-type_HTH"/>
</dbReference>
<dbReference type="Pfam" id="PF12833">
    <property type="entry name" value="HTH_18"/>
    <property type="match status" value="1"/>
</dbReference>
<dbReference type="RefSeq" id="WP_354463061.1">
    <property type="nucleotide sequence ID" value="NZ_JBEWSZ010000002.1"/>
</dbReference>
<dbReference type="PROSITE" id="PS00041">
    <property type="entry name" value="HTH_ARAC_FAMILY_1"/>
    <property type="match status" value="1"/>
</dbReference>
<evidence type="ECO:0000256" key="3">
    <source>
        <dbReference type="ARBA" id="ARBA00023163"/>
    </source>
</evidence>
<evidence type="ECO:0000256" key="2">
    <source>
        <dbReference type="ARBA" id="ARBA00023125"/>
    </source>
</evidence>
<dbReference type="EMBL" id="JBEWSZ010000002">
    <property type="protein sequence ID" value="MET2830974.1"/>
    <property type="molecule type" value="Genomic_DNA"/>
</dbReference>
<dbReference type="InterPro" id="IPR009057">
    <property type="entry name" value="Homeodomain-like_sf"/>
</dbReference>
<evidence type="ECO:0000259" key="4">
    <source>
        <dbReference type="PROSITE" id="PS01124"/>
    </source>
</evidence>
<dbReference type="PANTHER" id="PTHR46796:SF6">
    <property type="entry name" value="ARAC SUBFAMILY"/>
    <property type="match status" value="1"/>
</dbReference>
<evidence type="ECO:0000256" key="1">
    <source>
        <dbReference type="ARBA" id="ARBA00023015"/>
    </source>
</evidence>
<keyword evidence="6" id="KW-1185">Reference proteome</keyword>
<dbReference type="SUPFAM" id="SSF46689">
    <property type="entry name" value="Homeodomain-like"/>
    <property type="match status" value="2"/>
</dbReference>
<evidence type="ECO:0000313" key="6">
    <source>
        <dbReference type="Proteomes" id="UP001548832"/>
    </source>
</evidence>
<dbReference type="Proteomes" id="UP001548832">
    <property type="component" value="Unassembled WGS sequence"/>
</dbReference>
<keyword evidence="3" id="KW-0804">Transcription</keyword>